<protein>
    <submittedName>
        <fullName evidence="8">Cobalt/nickel transport protein</fullName>
    </submittedName>
</protein>
<dbReference type="EMBL" id="JAUTAN010000001">
    <property type="protein sequence ID" value="MDQ1102959.1"/>
    <property type="molecule type" value="Genomic_DNA"/>
</dbReference>
<evidence type="ECO:0000256" key="1">
    <source>
        <dbReference type="ARBA" id="ARBA00004236"/>
    </source>
</evidence>
<dbReference type="AlphaFoldDB" id="A0AAJ1TVX0"/>
<evidence type="ECO:0000256" key="5">
    <source>
        <dbReference type="ARBA" id="ARBA00023136"/>
    </source>
</evidence>
<name>A0AAJ1TVX0_9ACTN</name>
<keyword evidence="2" id="KW-1003">Cell membrane</keyword>
<accession>A0AAJ1TVX0</accession>
<evidence type="ECO:0000256" key="2">
    <source>
        <dbReference type="ARBA" id="ARBA00022475"/>
    </source>
</evidence>
<evidence type="ECO:0000313" key="9">
    <source>
        <dbReference type="Proteomes" id="UP001239215"/>
    </source>
</evidence>
<reference evidence="8" key="1">
    <citation type="submission" date="2023-07" db="EMBL/GenBank/DDBJ databases">
        <title>Functional and genomic diversity of the sorghum phyllosphere microbiome.</title>
        <authorList>
            <person name="Shade A."/>
        </authorList>
    </citation>
    <scope>NUCLEOTIDE SEQUENCE</scope>
    <source>
        <strain evidence="8">SORGH_AS_1067</strain>
    </source>
</reference>
<gene>
    <name evidence="8" type="ORF">QE405_000243</name>
</gene>
<keyword evidence="5 6" id="KW-0472">Membrane</keyword>
<dbReference type="InterPro" id="IPR025937">
    <property type="entry name" value="PDGLE_dom"/>
</dbReference>
<comment type="caution">
    <text evidence="8">The sequence shown here is derived from an EMBL/GenBank/DDBJ whole genome shotgun (WGS) entry which is preliminary data.</text>
</comment>
<dbReference type="Pfam" id="PF13190">
    <property type="entry name" value="PDGLE"/>
    <property type="match status" value="1"/>
</dbReference>
<evidence type="ECO:0000256" key="6">
    <source>
        <dbReference type="SAM" id="Phobius"/>
    </source>
</evidence>
<keyword evidence="3 6" id="KW-0812">Transmembrane</keyword>
<feature type="domain" description="PDGLE" evidence="7">
    <location>
        <begin position="18"/>
        <end position="107"/>
    </location>
</feature>
<proteinExistence type="predicted"/>
<sequence>MSTTTTTTPVRPRLSRGRFFAAVLVVTLLVAGGLSYLASAHPDGLEHVAATTGFGDTARDSAASRSPFADYGTAGVDHAWLSGAIAGVVGVAVVLLLAGGLALVVRRRGSAQD</sequence>
<evidence type="ECO:0000259" key="7">
    <source>
        <dbReference type="Pfam" id="PF13190"/>
    </source>
</evidence>
<dbReference type="Proteomes" id="UP001239215">
    <property type="component" value="Unassembled WGS sequence"/>
</dbReference>
<evidence type="ECO:0000256" key="4">
    <source>
        <dbReference type="ARBA" id="ARBA00022989"/>
    </source>
</evidence>
<dbReference type="GO" id="GO:0005886">
    <property type="term" value="C:plasma membrane"/>
    <property type="evidence" value="ECO:0007669"/>
    <property type="project" value="UniProtKB-SubCell"/>
</dbReference>
<keyword evidence="4 6" id="KW-1133">Transmembrane helix</keyword>
<comment type="subcellular location">
    <subcellularLocation>
        <location evidence="1">Cell membrane</location>
    </subcellularLocation>
</comment>
<feature type="transmembrane region" description="Helical" evidence="6">
    <location>
        <begin position="80"/>
        <end position="105"/>
    </location>
</feature>
<organism evidence="8 9">
    <name type="scientific">Nocardioides zeae</name>
    <dbReference type="NCBI Taxonomy" id="1457234"/>
    <lineage>
        <taxon>Bacteria</taxon>
        <taxon>Bacillati</taxon>
        <taxon>Actinomycetota</taxon>
        <taxon>Actinomycetes</taxon>
        <taxon>Propionibacteriales</taxon>
        <taxon>Nocardioidaceae</taxon>
        <taxon>Nocardioides</taxon>
    </lineage>
</organism>
<feature type="transmembrane region" description="Helical" evidence="6">
    <location>
        <begin position="19"/>
        <end position="38"/>
    </location>
</feature>
<evidence type="ECO:0000313" key="8">
    <source>
        <dbReference type="EMBL" id="MDQ1102959.1"/>
    </source>
</evidence>
<dbReference type="RefSeq" id="WP_307198408.1">
    <property type="nucleotide sequence ID" value="NZ_JAUTAN010000001.1"/>
</dbReference>
<evidence type="ECO:0000256" key="3">
    <source>
        <dbReference type="ARBA" id="ARBA00022692"/>
    </source>
</evidence>